<reference evidence="1" key="1">
    <citation type="submission" date="2023-05" db="EMBL/GenBank/DDBJ databases">
        <authorList>
            <consortium name="ELIXIR-Norway"/>
        </authorList>
    </citation>
    <scope>NUCLEOTIDE SEQUENCE</scope>
</reference>
<organism evidence="1 2">
    <name type="scientific">Rangifer tarandus platyrhynchus</name>
    <name type="common">Svalbard reindeer</name>
    <dbReference type="NCBI Taxonomy" id="3082113"/>
    <lineage>
        <taxon>Eukaryota</taxon>
        <taxon>Metazoa</taxon>
        <taxon>Chordata</taxon>
        <taxon>Craniata</taxon>
        <taxon>Vertebrata</taxon>
        <taxon>Euteleostomi</taxon>
        <taxon>Mammalia</taxon>
        <taxon>Eutheria</taxon>
        <taxon>Laurasiatheria</taxon>
        <taxon>Artiodactyla</taxon>
        <taxon>Ruminantia</taxon>
        <taxon>Pecora</taxon>
        <taxon>Cervidae</taxon>
        <taxon>Odocoileinae</taxon>
        <taxon>Rangifer</taxon>
    </lineage>
</organism>
<evidence type="ECO:0000313" key="2">
    <source>
        <dbReference type="Proteomes" id="UP001162501"/>
    </source>
</evidence>
<dbReference type="EMBL" id="OX596091">
    <property type="protein sequence ID" value="CAN0554706.1"/>
    <property type="molecule type" value="Genomic_DNA"/>
</dbReference>
<name>A0AC60A5A7_RANTA</name>
<proteinExistence type="predicted"/>
<gene>
    <name evidence="1" type="ORF">MRATA1EN22A_LOCUS26723</name>
</gene>
<protein>
    <submittedName>
        <fullName evidence="1">Uncharacterized protein</fullName>
    </submittedName>
</protein>
<accession>A0AC60A5A7</accession>
<reference evidence="1" key="2">
    <citation type="submission" date="2025-03" db="EMBL/GenBank/DDBJ databases">
        <authorList>
            <consortium name="ELIXIR-Norway"/>
            <consortium name="Elixir Norway"/>
        </authorList>
    </citation>
    <scope>NUCLEOTIDE SEQUENCE</scope>
</reference>
<dbReference type="Proteomes" id="UP001162501">
    <property type="component" value="Chromosome 7"/>
</dbReference>
<sequence>MRPRHLPTFALVQPPPATVSVPTVSTPGFSTDSTIPFLWKVHNIYSKRRKKLLLPQKMLSLTALNWDTYLCKTQALLLSVCGHLAQLSLKLMSCQADAVSTYHLTVVSI</sequence>
<evidence type="ECO:0000313" key="1">
    <source>
        <dbReference type="EMBL" id="CAN0554706.1"/>
    </source>
</evidence>